<dbReference type="PROSITE" id="PS01153">
    <property type="entry name" value="NOL1_NOP2_SUN"/>
    <property type="match status" value="1"/>
</dbReference>
<dbReference type="PROSITE" id="PS51686">
    <property type="entry name" value="SAM_MT_RSMB_NOP"/>
    <property type="match status" value="1"/>
</dbReference>
<dbReference type="EMBL" id="CAEZVK010000075">
    <property type="protein sequence ID" value="CAB4632397.1"/>
    <property type="molecule type" value="Genomic_DNA"/>
</dbReference>
<dbReference type="PRINTS" id="PR02008">
    <property type="entry name" value="RCMTFAMILY"/>
</dbReference>
<dbReference type="Pfam" id="PF01189">
    <property type="entry name" value="Methyltr_RsmB-F"/>
    <property type="match status" value="1"/>
</dbReference>
<dbReference type="InterPro" id="IPR035926">
    <property type="entry name" value="NusB-like_sf"/>
</dbReference>
<protein>
    <submittedName>
        <fullName evidence="8">Unannotated protein</fullName>
    </submittedName>
</protein>
<evidence type="ECO:0000256" key="4">
    <source>
        <dbReference type="ARBA" id="ARBA00022691"/>
    </source>
</evidence>
<evidence type="ECO:0000256" key="1">
    <source>
        <dbReference type="ARBA" id="ARBA00007494"/>
    </source>
</evidence>
<dbReference type="PANTHER" id="PTHR22807:SF53">
    <property type="entry name" value="RIBOSOMAL RNA SMALL SUBUNIT METHYLTRANSFERASE B-RELATED"/>
    <property type="match status" value="1"/>
</dbReference>
<keyword evidence="5" id="KW-0694">RNA-binding</keyword>
<reference evidence="8" key="1">
    <citation type="submission" date="2020-05" db="EMBL/GenBank/DDBJ databases">
        <authorList>
            <person name="Chiriac C."/>
            <person name="Salcher M."/>
            <person name="Ghai R."/>
            <person name="Kavagutti S V."/>
        </authorList>
    </citation>
    <scope>NUCLEOTIDE SEQUENCE</scope>
</reference>
<organism evidence="8">
    <name type="scientific">freshwater metagenome</name>
    <dbReference type="NCBI Taxonomy" id="449393"/>
    <lineage>
        <taxon>unclassified sequences</taxon>
        <taxon>metagenomes</taxon>
        <taxon>ecological metagenomes</taxon>
    </lineage>
</organism>
<dbReference type="Pfam" id="PF01029">
    <property type="entry name" value="NusB"/>
    <property type="match status" value="1"/>
</dbReference>
<name>A0A6J6HJ65_9ZZZZ</name>
<dbReference type="CDD" id="cd02440">
    <property type="entry name" value="AdoMet_MTases"/>
    <property type="match status" value="1"/>
</dbReference>
<dbReference type="InterPro" id="IPR006027">
    <property type="entry name" value="NusB_RsmB_TIM44"/>
</dbReference>
<evidence type="ECO:0000313" key="9">
    <source>
        <dbReference type="EMBL" id="CAB4632397.1"/>
    </source>
</evidence>
<sequence>MAQRRPSILRRSIGTMTAPSKKKQGGGSGDVAGVAARQLAADALIRIERDGAYANIVLSPMLTKSTLEQRDRGFVTELVYGTTRMRRSCDWLVDRFLPDPERVDLTARTWLRLGAFQLAFLGTPPHAAVSATVEAAPRKISGLCNAVLRKVATSLPVEWPNDSVRLSQPDWLVRRLTEDLGVDRAVAALESMNEAASVATRDDGYIQDEGSQLVAAAVDAQPGEFVLDMCAAPGGKATALVSDGAIVVAADMRPSRLTLLSSNRERLDISANDMHIVGADGNAPPFRPQSFDRVLLDAPCSGLGALRRRPDARWRVAQKDIDELVQVQRGLFTQALELVRPGGELVYSVCTITAAETSGIDEWVAQAFPGLIARPLEQAPWKPLGRGALLLPQDAGTDGMYILRLGVPMDEKELTDD</sequence>
<feature type="domain" description="SAM-dependent MTase RsmB/NOP-type" evidence="7">
    <location>
        <begin position="116"/>
        <end position="408"/>
    </location>
</feature>
<evidence type="ECO:0000313" key="10">
    <source>
        <dbReference type="EMBL" id="CAB4941087.1"/>
    </source>
</evidence>
<keyword evidence="2" id="KW-0489">Methyltransferase</keyword>
<dbReference type="AlphaFoldDB" id="A0A6J6HJ65"/>
<feature type="region of interest" description="Disordered" evidence="6">
    <location>
        <begin position="1"/>
        <end position="29"/>
    </location>
</feature>
<dbReference type="InterPro" id="IPR029063">
    <property type="entry name" value="SAM-dependent_MTases_sf"/>
</dbReference>
<dbReference type="SUPFAM" id="SSF48013">
    <property type="entry name" value="NusB-like"/>
    <property type="match status" value="1"/>
</dbReference>
<dbReference type="SUPFAM" id="SSF53335">
    <property type="entry name" value="S-adenosyl-L-methionine-dependent methyltransferases"/>
    <property type="match status" value="1"/>
</dbReference>
<evidence type="ECO:0000259" key="7">
    <source>
        <dbReference type="PROSITE" id="PS51686"/>
    </source>
</evidence>
<dbReference type="PANTHER" id="PTHR22807">
    <property type="entry name" value="NOP2 YEAST -RELATED NOL1/NOP2/FMU SUN DOMAIN-CONTAINING"/>
    <property type="match status" value="1"/>
</dbReference>
<evidence type="ECO:0000256" key="6">
    <source>
        <dbReference type="SAM" id="MobiDB-lite"/>
    </source>
</evidence>
<dbReference type="InterPro" id="IPR023267">
    <property type="entry name" value="RCMT"/>
</dbReference>
<dbReference type="GO" id="GO:0008173">
    <property type="term" value="F:RNA methyltransferase activity"/>
    <property type="evidence" value="ECO:0007669"/>
    <property type="project" value="InterPro"/>
</dbReference>
<comment type="similarity">
    <text evidence="1">Belongs to the class I-like SAM-binding methyltransferase superfamily. RsmB/NOP family.</text>
</comment>
<accession>A0A6J6HJ65</accession>
<dbReference type="GO" id="GO:0001510">
    <property type="term" value="P:RNA methylation"/>
    <property type="evidence" value="ECO:0007669"/>
    <property type="project" value="InterPro"/>
</dbReference>
<gene>
    <name evidence="8" type="ORF">UFOPK1827_01460</name>
    <name evidence="9" type="ORF">UFOPK2000_00811</name>
    <name evidence="10" type="ORF">UFOPK3708_01457</name>
</gene>
<proteinExistence type="inferred from homology"/>
<evidence type="ECO:0000256" key="2">
    <source>
        <dbReference type="ARBA" id="ARBA00022603"/>
    </source>
</evidence>
<dbReference type="Gene3D" id="3.40.50.150">
    <property type="entry name" value="Vaccinia Virus protein VP39"/>
    <property type="match status" value="1"/>
</dbReference>
<dbReference type="EMBL" id="CAFBNA010000105">
    <property type="protein sequence ID" value="CAB4941087.1"/>
    <property type="molecule type" value="Genomic_DNA"/>
</dbReference>
<keyword evidence="4" id="KW-0949">S-adenosyl-L-methionine</keyword>
<dbReference type="InterPro" id="IPR001678">
    <property type="entry name" value="MeTrfase_RsmB-F_NOP2_dom"/>
</dbReference>
<dbReference type="Gene3D" id="1.10.940.10">
    <property type="entry name" value="NusB-like"/>
    <property type="match status" value="1"/>
</dbReference>
<dbReference type="InterPro" id="IPR018314">
    <property type="entry name" value="RsmB/NOL1/NOP2-like_CS"/>
</dbReference>
<dbReference type="InterPro" id="IPR049560">
    <property type="entry name" value="MeTrfase_RsmB-F_NOP2_cat"/>
</dbReference>
<evidence type="ECO:0000256" key="5">
    <source>
        <dbReference type="ARBA" id="ARBA00022884"/>
    </source>
</evidence>
<dbReference type="GO" id="GO:0003723">
    <property type="term" value="F:RNA binding"/>
    <property type="evidence" value="ECO:0007669"/>
    <property type="project" value="UniProtKB-KW"/>
</dbReference>
<evidence type="ECO:0000256" key="3">
    <source>
        <dbReference type="ARBA" id="ARBA00022679"/>
    </source>
</evidence>
<keyword evidence="3" id="KW-0808">Transferase</keyword>
<dbReference type="GO" id="GO:0006355">
    <property type="term" value="P:regulation of DNA-templated transcription"/>
    <property type="evidence" value="ECO:0007669"/>
    <property type="project" value="InterPro"/>
</dbReference>
<evidence type="ECO:0000313" key="8">
    <source>
        <dbReference type="EMBL" id="CAB4613752.1"/>
    </source>
</evidence>
<dbReference type="EMBL" id="CAEZUO010000081">
    <property type="protein sequence ID" value="CAB4613752.1"/>
    <property type="molecule type" value="Genomic_DNA"/>
</dbReference>